<protein>
    <submittedName>
        <fullName evidence="2">Lipase (Class 3)</fullName>
    </submittedName>
</protein>
<dbReference type="InterPro" id="IPR051218">
    <property type="entry name" value="Sec_MonoDiacylglyc_Lipase"/>
</dbReference>
<gene>
    <name evidence="2" type="ORF">DFQ10_10378</name>
</gene>
<dbReference type="PANTHER" id="PTHR45856:SF11">
    <property type="entry name" value="FUNGAL LIPASE-LIKE DOMAIN-CONTAINING PROTEIN"/>
    <property type="match status" value="1"/>
</dbReference>
<dbReference type="EMBL" id="QRDV01000003">
    <property type="protein sequence ID" value="RED44395.1"/>
    <property type="molecule type" value="Genomic_DNA"/>
</dbReference>
<evidence type="ECO:0000313" key="2">
    <source>
        <dbReference type="EMBL" id="RED44395.1"/>
    </source>
</evidence>
<dbReference type="PANTHER" id="PTHR45856">
    <property type="entry name" value="ALPHA/BETA-HYDROLASES SUPERFAMILY PROTEIN"/>
    <property type="match status" value="1"/>
</dbReference>
<feature type="domain" description="Fungal lipase-type" evidence="1">
    <location>
        <begin position="83"/>
        <end position="236"/>
    </location>
</feature>
<accession>A0A3D9H4G0</accession>
<organism evidence="2 3">
    <name type="scientific">Winogradskyella eximia</name>
    <dbReference type="NCBI Taxonomy" id="262006"/>
    <lineage>
        <taxon>Bacteria</taxon>
        <taxon>Pseudomonadati</taxon>
        <taxon>Bacteroidota</taxon>
        <taxon>Flavobacteriia</taxon>
        <taxon>Flavobacteriales</taxon>
        <taxon>Flavobacteriaceae</taxon>
        <taxon>Winogradskyella</taxon>
    </lineage>
</organism>
<dbReference type="RefSeq" id="WP_115817006.1">
    <property type="nucleotide sequence ID" value="NZ_QRDV01000003.1"/>
</dbReference>
<name>A0A3D9H4G0_9FLAO</name>
<dbReference type="AlphaFoldDB" id="A0A3D9H4G0"/>
<dbReference type="GO" id="GO:0006629">
    <property type="term" value="P:lipid metabolic process"/>
    <property type="evidence" value="ECO:0007669"/>
    <property type="project" value="InterPro"/>
</dbReference>
<evidence type="ECO:0000313" key="3">
    <source>
        <dbReference type="Proteomes" id="UP000256980"/>
    </source>
</evidence>
<dbReference type="OrthoDB" id="927373at2"/>
<dbReference type="SUPFAM" id="SSF53474">
    <property type="entry name" value="alpha/beta-Hydrolases"/>
    <property type="match status" value="1"/>
</dbReference>
<dbReference type="Gene3D" id="3.40.50.1820">
    <property type="entry name" value="alpha/beta hydrolase"/>
    <property type="match status" value="1"/>
</dbReference>
<dbReference type="InterPro" id="IPR002921">
    <property type="entry name" value="Fungal_lipase-type"/>
</dbReference>
<proteinExistence type="predicted"/>
<evidence type="ECO:0000259" key="1">
    <source>
        <dbReference type="Pfam" id="PF01764"/>
    </source>
</evidence>
<dbReference type="Pfam" id="PF01764">
    <property type="entry name" value="Lipase_3"/>
    <property type="match status" value="1"/>
</dbReference>
<keyword evidence="3" id="KW-1185">Reference proteome</keyword>
<dbReference type="InterPro" id="IPR029058">
    <property type="entry name" value="AB_hydrolase_fold"/>
</dbReference>
<dbReference type="Proteomes" id="UP000256980">
    <property type="component" value="Unassembled WGS sequence"/>
</dbReference>
<sequence>MRVLVFILFLIQTIFSFAQLDSGFNTNEAKQTIAMCNSFNFIKQFDSAHGIIPEGFNLSYTSDVLSMDNKFQVYENGKVGIINYRGSTNKVISWVENCYSAMIPAKGSITIEGKPAEYAFSNVKDAAVHAGYGLTIVILSETIKAQINALNSKGIYNIIITGHSQGGALGTLTRAYLEHLPVGELSEKNTYKTYVYAQPMSGNKEFAADYNIQFSDEGTSYSIINPKDPVPYLPVNYEEETLVTKDKIKGWLFGEEKFSAKELGKNAFIRLFEGGLTSYVKNSNSLMNKILGLQLGKIEMPEFVRDINYYPTGHLKEIEAFEYPKIEVDVSDLNEDERKEFTQGDDGKWYKTETKFFQHSAYNYYVGLLKKWDTISYDNLDMTYLESDL</sequence>
<reference evidence="2 3" key="1">
    <citation type="submission" date="2018-07" db="EMBL/GenBank/DDBJ databases">
        <title>Genomic Encyclopedia of Type Strains, Phase III (KMG-III): the genomes of soil and plant-associated and newly described type strains.</title>
        <authorList>
            <person name="Whitman W."/>
        </authorList>
    </citation>
    <scope>NUCLEOTIDE SEQUENCE [LARGE SCALE GENOMIC DNA]</scope>
    <source>
        <strain evidence="2 3">CECT 7946</strain>
    </source>
</reference>
<comment type="caution">
    <text evidence="2">The sequence shown here is derived from an EMBL/GenBank/DDBJ whole genome shotgun (WGS) entry which is preliminary data.</text>
</comment>